<gene>
    <name evidence="2" type="ORF">BZL29_4824</name>
</gene>
<name>A0A1V3X1V4_MYCKA</name>
<dbReference type="Proteomes" id="UP000188532">
    <property type="component" value="Unassembled WGS sequence"/>
</dbReference>
<evidence type="ECO:0000313" key="3">
    <source>
        <dbReference type="Proteomes" id="UP000188532"/>
    </source>
</evidence>
<feature type="region of interest" description="Disordered" evidence="1">
    <location>
        <begin position="1"/>
        <end position="22"/>
    </location>
</feature>
<sequence>MSGFFNTASGGTGQSGVTSGIGNTGIPGVLGPTISGRNSGFFNVGTAVSGIFNLSRLLP</sequence>
<evidence type="ECO:0000256" key="1">
    <source>
        <dbReference type="SAM" id="MobiDB-lite"/>
    </source>
</evidence>
<accession>A0A1V3X1V4</accession>
<evidence type="ECO:0000313" key="2">
    <source>
        <dbReference type="EMBL" id="OOK73062.1"/>
    </source>
</evidence>
<protein>
    <recommendedName>
        <fullName evidence="4">PPE family protein</fullName>
    </recommendedName>
</protein>
<proteinExistence type="predicted"/>
<evidence type="ECO:0008006" key="4">
    <source>
        <dbReference type="Google" id="ProtNLM"/>
    </source>
</evidence>
<dbReference type="EMBL" id="MVBN01000005">
    <property type="protein sequence ID" value="OOK73062.1"/>
    <property type="molecule type" value="Genomic_DNA"/>
</dbReference>
<dbReference type="AlphaFoldDB" id="A0A1V3X1V4"/>
<reference evidence="2 3" key="1">
    <citation type="submission" date="2017-02" db="EMBL/GenBank/DDBJ databases">
        <title>Complete genome sequences of Mycobacterium kansasii strains isolated from rhesus macaques.</title>
        <authorList>
            <person name="Panda A."/>
            <person name="Nagaraj S."/>
            <person name="Zhao X."/>
            <person name="Tettelin H."/>
            <person name="Detolla L.J."/>
        </authorList>
    </citation>
    <scope>NUCLEOTIDE SEQUENCE [LARGE SCALE GENOMIC DNA]</scope>
    <source>
        <strain evidence="2 3">11-3469</strain>
    </source>
</reference>
<organism evidence="2 3">
    <name type="scientific">Mycobacterium kansasii</name>
    <dbReference type="NCBI Taxonomy" id="1768"/>
    <lineage>
        <taxon>Bacteria</taxon>
        <taxon>Bacillati</taxon>
        <taxon>Actinomycetota</taxon>
        <taxon>Actinomycetes</taxon>
        <taxon>Mycobacteriales</taxon>
        <taxon>Mycobacteriaceae</taxon>
        <taxon>Mycobacterium</taxon>
    </lineage>
</organism>
<comment type="caution">
    <text evidence="2">The sequence shown here is derived from an EMBL/GenBank/DDBJ whole genome shotgun (WGS) entry which is preliminary data.</text>
</comment>